<sequence>MILRIKGQNTLAAGYSTGGGRPWDVEIWPEFKQLSIHRQFSCIEHKNMALTFTTKPGHRTLRNTSFAALTPDVTHGPSAQNPTRWPRWSIAGRRREQGERTTQLPSRNGWSSERPVAQLDNDRHLLGRQRSVVNRTE</sequence>
<organism evidence="2 3">
    <name type="scientific">Elysia crispata</name>
    <name type="common">lettuce slug</name>
    <dbReference type="NCBI Taxonomy" id="231223"/>
    <lineage>
        <taxon>Eukaryota</taxon>
        <taxon>Metazoa</taxon>
        <taxon>Spiralia</taxon>
        <taxon>Lophotrochozoa</taxon>
        <taxon>Mollusca</taxon>
        <taxon>Gastropoda</taxon>
        <taxon>Heterobranchia</taxon>
        <taxon>Euthyneura</taxon>
        <taxon>Panpulmonata</taxon>
        <taxon>Sacoglossa</taxon>
        <taxon>Placobranchoidea</taxon>
        <taxon>Plakobranchidae</taxon>
        <taxon>Elysia</taxon>
    </lineage>
</organism>
<dbReference type="Proteomes" id="UP001283361">
    <property type="component" value="Unassembled WGS sequence"/>
</dbReference>
<proteinExistence type="predicted"/>
<feature type="compositionally biased region" description="Polar residues" evidence="1">
    <location>
        <begin position="100"/>
        <end position="111"/>
    </location>
</feature>
<gene>
    <name evidence="2" type="ORF">RRG08_055064</name>
</gene>
<reference evidence="2" key="1">
    <citation type="journal article" date="2023" name="G3 (Bethesda)">
        <title>A reference genome for the long-term kleptoplast-retaining sea slug Elysia crispata morphotype clarki.</title>
        <authorList>
            <person name="Eastman K.E."/>
            <person name="Pendleton A.L."/>
            <person name="Shaikh M.A."/>
            <person name="Suttiyut T."/>
            <person name="Ogas R."/>
            <person name="Tomko P."/>
            <person name="Gavelis G."/>
            <person name="Widhalm J.R."/>
            <person name="Wisecaver J.H."/>
        </authorList>
    </citation>
    <scope>NUCLEOTIDE SEQUENCE</scope>
    <source>
        <strain evidence="2">ECLA1</strain>
    </source>
</reference>
<dbReference type="EMBL" id="JAWDGP010000819">
    <property type="protein sequence ID" value="KAK3797008.1"/>
    <property type="molecule type" value="Genomic_DNA"/>
</dbReference>
<evidence type="ECO:0000313" key="2">
    <source>
        <dbReference type="EMBL" id="KAK3797008.1"/>
    </source>
</evidence>
<dbReference type="AlphaFoldDB" id="A0AAE1E8Q4"/>
<evidence type="ECO:0000313" key="3">
    <source>
        <dbReference type="Proteomes" id="UP001283361"/>
    </source>
</evidence>
<accession>A0AAE1E8Q4</accession>
<feature type="region of interest" description="Disordered" evidence="1">
    <location>
        <begin position="68"/>
        <end position="137"/>
    </location>
</feature>
<name>A0AAE1E8Q4_9GAST</name>
<keyword evidence="3" id="KW-1185">Reference proteome</keyword>
<comment type="caution">
    <text evidence="2">The sequence shown here is derived from an EMBL/GenBank/DDBJ whole genome shotgun (WGS) entry which is preliminary data.</text>
</comment>
<protein>
    <submittedName>
        <fullName evidence="2">Uncharacterized protein</fullName>
    </submittedName>
</protein>
<evidence type="ECO:0000256" key="1">
    <source>
        <dbReference type="SAM" id="MobiDB-lite"/>
    </source>
</evidence>